<dbReference type="Proteomes" id="UP000381378">
    <property type="component" value="Unassembled WGS sequence"/>
</dbReference>
<dbReference type="Gene3D" id="2.180.10.10">
    <property type="entry name" value="RHS repeat-associated core"/>
    <property type="match status" value="1"/>
</dbReference>
<evidence type="ECO:0000313" key="2">
    <source>
        <dbReference type="Proteomes" id="UP000381378"/>
    </source>
</evidence>
<dbReference type="Pfam" id="PF12639">
    <property type="entry name" value="Colicin-DNase"/>
    <property type="match status" value="1"/>
</dbReference>
<reference evidence="1 2" key="1">
    <citation type="submission" date="2019-09" db="EMBL/GenBank/DDBJ databases">
        <authorList>
            <person name="Chandra G."/>
            <person name="Truman W A."/>
        </authorList>
    </citation>
    <scope>NUCLEOTIDE SEQUENCE [LARGE SCALE GENOMIC DNA]</scope>
    <source>
        <strain evidence="1">PS928</strain>
    </source>
</reference>
<proteinExistence type="predicted"/>
<gene>
    <name evidence="1" type="ORF">PS928_05967</name>
</gene>
<sequence>MADKRSPSGSGCRLAGRCPHQRLQAQHRSQRQRLPPRNDETGLHYNTFWYYDPEVGRFVAQDPIGIEVGFNLYQYAPSAINWIDPAGWMGSRLDNLYHSFDSIKVPSDLRYSSGGAQFNRANQSFIKKINKDASFRRDMLGRHPELDTWMNKPNMASSPAGLTWHHHEDVGVLKLVDRADHSSSHGVYHPTGKGRRDIWGAERTGAKVNLTEKLGNH</sequence>
<dbReference type="NCBIfam" id="TIGR03696">
    <property type="entry name" value="Rhs_assc_core"/>
    <property type="match status" value="1"/>
</dbReference>
<protein>
    <submittedName>
        <fullName evidence="1">Uncharacterized protein</fullName>
    </submittedName>
</protein>
<dbReference type="PRINTS" id="PR00394">
    <property type="entry name" value="RHSPROTEIN"/>
</dbReference>
<accession>A0A5E7VRK9</accession>
<dbReference type="InterPro" id="IPR050708">
    <property type="entry name" value="T6SS_VgrG/RHS"/>
</dbReference>
<evidence type="ECO:0000313" key="1">
    <source>
        <dbReference type="EMBL" id="VVQ25250.1"/>
    </source>
</evidence>
<dbReference type="AlphaFoldDB" id="A0A5E7VRK9"/>
<dbReference type="InterPro" id="IPR022385">
    <property type="entry name" value="Rhs_assc_core"/>
</dbReference>
<dbReference type="EMBL" id="CABVJF010000033">
    <property type="protein sequence ID" value="VVQ25250.1"/>
    <property type="molecule type" value="Genomic_DNA"/>
</dbReference>
<dbReference type="PANTHER" id="PTHR32305">
    <property type="match status" value="1"/>
</dbReference>
<dbReference type="PANTHER" id="PTHR32305:SF15">
    <property type="entry name" value="PROTEIN RHSA-RELATED"/>
    <property type="match status" value="1"/>
</dbReference>
<organism evidence="1 2">
    <name type="scientific">Pseudomonas fluorescens</name>
    <dbReference type="NCBI Taxonomy" id="294"/>
    <lineage>
        <taxon>Bacteria</taxon>
        <taxon>Pseudomonadati</taxon>
        <taxon>Pseudomonadota</taxon>
        <taxon>Gammaproteobacteria</taxon>
        <taxon>Pseudomonadales</taxon>
        <taxon>Pseudomonadaceae</taxon>
        <taxon>Pseudomonas</taxon>
    </lineage>
</organism>
<name>A0A5E7VRK9_PSEFL</name>